<dbReference type="GO" id="GO:0030681">
    <property type="term" value="C:multimeric ribonuclease P complex"/>
    <property type="evidence" value="ECO:0007669"/>
    <property type="project" value="TreeGrafter"/>
</dbReference>
<dbReference type="PANTHER" id="PTHR15441:SF1">
    <property type="entry name" value="RIBONUCLEASE P PROTEIN SUBUNIT P14"/>
    <property type="match status" value="1"/>
</dbReference>
<sequence length="122" mass="14028">MSTTNNTSNNKPWFKNFKPVQEWQYLKVKIWSDEELDVEITEVSFRMSIQQALQSIFGQVGTSCYINVLDWNQYHNEGIIKVKQSELTTVWSSMLNHQFLIANKACALDVISSSAHLISLAQ</sequence>
<dbReference type="SUPFAM" id="SSF160350">
    <property type="entry name" value="Rnp2-like"/>
    <property type="match status" value="1"/>
</dbReference>
<dbReference type="Pfam" id="PF20976">
    <property type="entry name" value="Pop8"/>
    <property type="match status" value="1"/>
</dbReference>
<evidence type="ECO:0000313" key="3">
    <source>
        <dbReference type="EMBL" id="KAG2198635.1"/>
    </source>
</evidence>
<dbReference type="Proteomes" id="UP000650833">
    <property type="component" value="Unassembled WGS sequence"/>
</dbReference>
<feature type="domain" description="Ribonucleases P/MRP subunit Pop8-like" evidence="2">
    <location>
        <begin position="22"/>
        <end position="95"/>
    </location>
</feature>
<reference evidence="3" key="1">
    <citation type="submission" date="2020-12" db="EMBL/GenBank/DDBJ databases">
        <title>Metabolic potential, ecology and presence of endohyphal bacteria is reflected in genomic diversity of Mucoromycotina.</title>
        <authorList>
            <person name="Muszewska A."/>
            <person name="Okrasinska A."/>
            <person name="Steczkiewicz K."/>
            <person name="Drgas O."/>
            <person name="Orlowska M."/>
            <person name="Perlinska-Lenart U."/>
            <person name="Aleksandrzak-Piekarczyk T."/>
            <person name="Szatraj K."/>
            <person name="Zielenkiewicz U."/>
            <person name="Pilsyk S."/>
            <person name="Malc E."/>
            <person name="Mieczkowski P."/>
            <person name="Kruszewska J.S."/>
            <person name="Biernat P."/>
            <person name="Pawlowska J."/>
        </authorList>
    </citation>
    <scope>NUCLEOTIDE SEQUENCE</scope>
    <source>
        <strain evidence="3">CBS 226.32</strain>
    </source>
</reference>
<evidence type="ECO:0000313" key="4">
    <source>
        <dbReference type="Proteomes" id="UP000650833"/>
    </source>
</evidence>
<keyword evidence="1" id="KW-0819">tRNA processing</keyword>
<organism evidence="3 4">
    <name type="scientific">Mucor plumbeus</name>
    <dbReference type="NCBI Taxonomy" id="97098"/>
    <lineage>
        <taxon>Eukaryota</taxon>
        <taxon>Fungi</taxon>
        <taxon>Fungi incertae sedis</taxon>
        <taxon>Mucoromycota</taxon>
        <taxon>Mucoromycotina</taxon>
        <taxon>Mucoromycetes</taxon>
        <taxon>Mucorales</taxon>
        <taxon>Mucorineae</taxon>
        <taxon>Mucoraceae</taxon>
        <taxon>Mucor</taxon>
    </lineage>
</organism>
<gene>
    <name evidence="3" type="ORF">INT46_006412</name>
</gene>
<dbReference type="AlphaFoldDB" id="A0A8H7UWU1"/>
<dbReference type="EMBL" id="JAEPRC010000382">
    <property type="protein sequence ID" value="KAG2198635.1"/>
    <property type="molecule type" value="Genomic_DNA"/>
</dbReference>
<dbReference type="InterPro" id="IPR038085">
    <property type="entry name" value="Rnp2-like_sf"/>
</dbReference>
<dbReference type="InterPro" id="IPR049128">
    <property type="entry name" value="Pop8-like_dom"/>
</dbReference>
<dbReference type="GO" id="GO:0033204">
    <property type="term" value="F:ribonuclease P RNA binding"/>
    <property type="evidence" value="ECO:0007669"/>
    <property type="project" value="TreeGrafter"/>
</dbReference>
<evidence type="ECO:0000256" key="1">
    <source>
        <dbReference type="ARBA" id="ARBA00022694"/>
    </source>
</evidence>
<accession>A0A8H7UWU1</accession>
<dbReference type="OrthoDB" id="2262258at2759"/>
<dbReference type="GO" id="GO:0001682">
    <property type="term" value="P:tRNA 5'-leader removal"/>
    <property type="evidence" value="ECO:0007669"/>
    <property type="project" value="TreeGrafter"/>
</dbReference>
<dbReference type="GO" id="GO:0005730">
    <property type="term" value="C:nucleolus"/>
    <property type="evidence" value="ECO:0007669"/>
    <property type="project" value="TreeGrafter"/>
</dbReference>
<proteinExistence type="predicted"/>
<evidence type="ECO:0000259" key="2">
    <source>
        <dbReference type="Pfam" id="PF20976"/>
    </source>
</evidence>
<keyword evidence="4" id="KW-1185">Reference proteome</keyword>
<dbReference type="Gene3D" id="3.30.70.3250">
    <property type="entry name" value="Ribonuclease P, Pop5 subunit"/>
    <property type="match status" value="1"/>
</dbReference>
<protein>
    <recommendedName>
        <fullName evidence="2">Ribonucleases P/MRP subunit Pop8-like domain-containing protein</fullName>
    </recommendedName>
</protein>
<dbReference type="PANTHER" id="PTHR15441">
    <property type="entry name" value="RIBONUCLEASE P PROTEIN SUBUNIT P14"/>
    <property type="match status" value="1"/>
</dbReference>
<name>A0A8H7UWU1_9FUNG</name>
<comment type="caution">
    <text evidence="3">The sequence shown here is derived from an EMBL/GenBank/DDBJ whole genome shotgun (WGS) entry which is preliminary data.</text>
</comment>